<dbReference type="AlphaFoldDB" id="Q97BH8"/>
<dbReference type="PANTHER" id="PTHR12746:SF2">
    <property type="entry name" value="60S RIBOSOMAL EXPORT PROTEIN NMD3"/>
    <property type="match status" value="1"/>
</dbReference>
<proteinExistence type="predicted"/>
<dbReference type="RefSeq" id="WP_010916736.1">
    <property type="nucleotide sequence ID" value="NC_002689.2"/>
</dbReference>
<dbReference type="Pfam" id="PF04981">
    <property type="entry name" value="NMD3"/>
    <property type="match status" value="1"/>
</dbReference>
<evidence type="ECO:0000313" key="2">
    <source>
        <dbReference type="EMBL" id="BAB59619.1"/>
    </source>
</evidence>
<reference evidence="2 3" key="2">
    <citation type="journal article" date="2000" name="Proc. Natl. Acad. Sci. U.S.A.">
        <title>Archaeal adaptation to higher temperatures revealed by genomic sequence of Thermoplasma volcanium.</title>
        <authorList>
            <person name="Kawashima T."/>
            <person name="Amano N."/>
            <person name="Koike H."/>
            <person name="Makino S."/>
            <person name="Higuchi S."/>
            <person name="Kawashima-Ohya Y."/>
            <person name="Watanabe K."/>
            <person name="Yamazaki M."/>
            <person name="Kanehori K."/>
            <person name="Kawamoto T."/>
            <person name="Nunoshiba T."/>
            <person name="Yamamoto Y."/>
            <person name="Aramaki H."/>
            <person name="Makino K."/>
            <person name="Suzuki M."/>
        </authorList>
    </citation>
    <scope>NUCLEOTIDE SEQUENCE [LARGE SCALE GENOMIC DNA]</scope>
    <source>
        <strain evidence="3">ATCC 51530 / DSM 4299 / JCM 9571 / NBRC 15438 / GSS1</strain>
    </source>
</reference>
<dbReference type="KEGG" id="tvo:TVG0465345"/>
<evidence type="ECO:0000259" key="1">
    <source>
        <dbReference type="Pfam" id="PF04981"/>
    </source>
</evidence>
<feature type="domain" description="Nmd3 N-terminal" evidence="1">
    <location>
        <begin position="3"/>
        <end position="231"/>
    </location>
</feature>
<protein>
    <recommendedName>
        <fullName evidence="1">Nmd3 N-terminal domain-containing protein</fullName>
    </recommendedName>
</protein>
<keyword evidence="3" id="KW-1185">Reference proteome</keyword>
<name>Q97BH8_THEVO</name>
<dbReference type="OrthoDB" id="15051at2157"/>
<dbReference type="InterPro" id="IPR039768">
    <property type="entry name" value="Nmd3"/>
</dbReference>
<accession>Q97BH8</accession>
<sequence>MKCVVCGRNEAVEHGMCSSCIYDNTNVENIGPVSLVFCPKCGSIRIGKKWYRDSYGNKLLPMLLDEVKCSDVNARISGDEKGIFFDEKNKQIILPVTIKRSNMKDKIQNVAIPYSVTYISCPTCNKITGSYFEATIQLRTVSTKYDNILESVLESIEAIVEKRKKEDAESFISKVEKKPEGIDIYLGKRTDGDVVSSFVLDHFFSSIIVTKTLAGVKDGKKFFRFTYSLRILDAKEGSLLSVNRKKYILTAIRNRHIDVIDVETEDKTRINRNTFFVNDGKIVTKEPQMRKFIVVSRQGNESLLMDAQTFKMITVKGTPESDEVYLFTYKGKYFM</sequence>
<dbReference type="PANTHER" id="PTHR12746">
    <property type="entry name" value="NONSENSE-MEDIATED MRNA DECAY PROTEIN 3"/>
    <property type="match status" value="1"/>
</dbReference>
<organism evidence="2 3">
    <name type="scientific">Thermoplasma volcanium (strain ATCC 51530 / DSM 4299 / JCM 9571 / NBRC 15438 / GSS1)</name>
    <dbReference type="NCBI Taxonomy" id="273116"/>
    <lineage>
        <taxon>Archaea</taxon>
        <taxon>Methanobacteriati</taxon>
        <taxon>Thermoplasmatota</taxon>
        <taxon>Thermoplasmata</taxon>
        <taxon>Thermoplasmatales</taxon>
        <taxon>Thermoplasmataceae</taxon>
        <taxon>Thermoplasma</taxon>
    </lineage>
</organism>
<reference evidence="2 3" key="1">
    <citation type="journal article" date="1999" name="Proc. Jpn. Acad.">
        <title>Determination of the complete genomic DNA sequence of Thermoplasma volvanium GSS1.</title>
        <authorList>
            <person name="Kawashima T."/>
            <person name="Yamamoto Y."/>
            <person name="Aramaki H."/>
            <person name="Nunoshiba T."/>
            <person name="Kawamoto T."/>
            <person name="Watanabe K."/>
            <person name="Yamazaki M."/>
            <person name="Kanehori K."/>
            <person name="Amano N."/>
            <person name="Ohya Y."/>
            <person name="Makino K."/>
            <person name="Suzuki M."/>
        </authorList>
    </citation>
    <scope>NUCLEOTIDE SEQUENCE [LARGE SCALE GENOMIC DNA]</scope>
    <source>
        <strain evidence="3">ATCC 51530 / DSM 4299 / JCM 9571 / NBRC 15438 / GSS1</strain>
    </source>
</reference>
<dbReference type="eggNOG" id="arCOG04149">
    <property type="taxonomic scope" value="Archaea"/>
</dbReference>
<dbReference type="GO" id="GO:0043023">
    <property type="term" value="F:ribosomal large subunit binding"/>
    <property type="evidence" value="ECO:0007669"/>
    <property type="project" value="InterPro"/>
</dbReference>
<dbReference type="Proteomes" id="UP000001017">
    <property type="component" value="Chromosome"/>
</dbReference>
<dbReference type="DNASU" id="1440994"/>
<dbReference type="HOGENOM" id="CLU_065087_0_0_2"/>
<dbReference type="PaxDb" id="273116-14324692"/>
<dbReference type="InterPro" id="IPR007064">
    <property type="entry name" value="Nmd3_N"/>
</dbReference>
<dbReference type="GeneID" id="1440994"/>
<dbReference type="PhylomeDB" id="Q97BH8"/>
<evidence type="ECO:0000313" key="3">
    <source>
        <dbReference type="Proteomes" id="UP000001017"/>
    </source>
</evidence>
<dbReference type="EMBL" id="BA000011">
    <property type="protein sequence ID" value="BAB59619.1"/>
    <property type="molecule type" value="Genomic_DNA"/>
</dbReference>
<dbReference type="GO" id="GO:0005737">
    <property type="term" value="C:cytoplasm"/>
    <property type="evidence" value="ECO:0007669"/>
    <property type="project" value="TreeGrafter"/>
</dbReference>
<gene>
    <name evidence="2" type="ORF">TVG0465345</name>
</gene>
<dbReference type="STRING" id="273116.gene:9381259"/>